<evidence type="ECO:0000256" key="3">
    <source>
        <dbReference type="ARBA" id="ARBA00010940"/>
    </source>
</evidence>
<keyword evidence="8 11" id="KW-0804">Transcription</keyword>
<evidence type="ECO:0000256" key="7">
    <source>
        <dbReference type="ARBA" id="ARBA00023125"/>
    </source>
</evidence>
<dbReference type="GO" id="GO:0000981">
    <property type="term" value="F:DNA-binding transcription factor activity, RNA polymerase II-specific"/>
    <property type="evidence" value="ECO:0007669"/>
    <property type="project" value="TreeGrafter"/>
</dbReference>
<comment type="caution">
    <text evidence="16">The sequence shown here is derived from an EMBL/GenBank/DDBJ whole genome shotgun (WGS) entry which is preliminary data.</text>
</comment>
<dbReference type="CDD" id="cd14458">
    <property type="entry name" value="DP_DD"/>
    <property type="match status" value="1"/>
</dbReference>
<feature type="region of interest" description="Disordered" evidence="13">
    <location>
        <begin position="32"/>
        <end position="51"/>
    </location>
</feature>
<evidence type="ECO:0000256" key="13">
    <source>
        <dbReference type="SAM" id="MobiDB-lite"/>
    </source>
</evidence>
<evidence type="ECO:0000256" key="6">
    <source>
        <dbReference type="ARBA" id="ARBA00023054"/>
    </source>
</evidence>
<evidence type="ECO:0000313" key="16">
    <source>
        <dbReference type="EMBL" id="KAG2238880.1"/>
    </source>
</evidence>
<evidence type="ECO:0000313" key="17">
    <source>
        <dbReference type="Proteomes" id="UP000886595"/>
    </source>
</evidence>
<keyword evidence="10" id="KW-0131">Cell cycle</keyword>
<feature type="domain" description="E2F/DP family winged-helix DNA-binding" evidence="15">
    <location>
        <begin position="49"/>
        <end position="133"/>
    </location>
</feature>
<dbReference type="Gene3D" id="1.20.140.80">
    <property type="entry name" value="Transcription factor DP"/>
    <property type="match status" value="1"/>
</dbReference>
<dbReference type="Pfam" id="PF02319">
    <property type="entry name" value="WHD_E2F_TDP"/>
    <property type="match status" value="1"/>
</dbReference>
<dbReference type="Pfam" id="PF08781">
    <property type="entry name" value="DP"/>
    <property type="match status" value="1"/>
</dbReference>
<feature type="region of interest" description="Disordered" evidence="13">
    <location>
        <begin position="269"/>
        <end position="305"/>
    </location>
</feature>
<dbReference type="InterPro" id="IPR038168">
    <property type="entry name" value="TF_DP_C_sf"/>
</dbReference>
<dbReference type="InterPro" id="IPR003316">
    <property type="entry name" value="E2F_WHTH_DNA-bd_dom"/>
</dbReference>
<dbReference type="InterPro" id="IPR036388">
    <property type="entry name" value="WH-like_DNA-bd_sf"/>
</dbReference>
<evidence type="ECO:0000256" key="4">
    <source>
        <dbReference type="ARBA" id="ARBA00022490"/>
    </source>
</evidence>
<dbReference type="InterPro" id="IPR015648">
    <property type="entry name" value="Transcrpt_fac_DP"/>
</dbReference>
<evidence type="ECO:0008006" key="18">
    <source>
        <dbReference type="Google" id="ProtNLM"/>
    </source>
</evidence>
<dbReference type="PANTHER" id="PTHR12548:SF24">
    <property type="entry name" value="E2F_DP FAMILY WINGED-HELIX DNA-BINDING DOMAIN-CONTAINING PROTEIN"/>
    <property type="match status" value="1"/>
</dbReference>
<evidence type="ECO:0000256" key="10">
    <source>
        <dbReference type="ARBA" id="ARBA00023306"/>
    </source>
</evidence>
<dbReference type="GO" id="GO:0070176">
    <property type="term" value="C:DRM complex"/>
    <property type="evidence" value="ECO:0007669"/>
    <property type="project" value="UniProtKB-ARBA"/>
</dbReference>
<dbReference type="InterPro" id="IPR036390">
    <property type="entry name" value="WH_DNA-bd_sf"/>
</dbReference>
<comment type="subcellular location">
    <subcellularLocation>
        <location evidence="2">Cytoplasm</location>
    </subcellularLocation>
    <subcellularLocation>
        <location evidence="1 11 12">Nucleus</location>
    </subcellularLocation>
</comment>
<evidence type="ECO:0000256" key="12">
    <source>
        <dbReference type="RuleBase" id="RU003796"/>
    </source>
</evidence>
<keyword evidence="7 11" id="KW-0238">DNA-binding</keyword>
<dbReference type="PIRSF" id="PIRSF009404">
    <property type="entry name" value="Transcription_factor_DP"/>
    <property type="match status" value="1"/>
</dbReference>
<dbReference type="SUPFAM" id="SSF144074">
    <property type="entry name" value="E2F-DP heterodimerization region"/>
    <property type="match status" value="1"/>
</dbReference>
<proteinExistence type="inferred from homology"/>
<evidence type="ECO:0000256" key="5">
    <source>
        <dbReference type="ARBA" id="ARBA00023015"/>
    </source>
</evidence>
<sequence length="320" mass="36088">MEMDLFVTPEKQRNHPSSVSLGKTPVRRKLIVDDDNNEAGSEKKGQSRTSGGGLRQFSVMVCQKLEAKKITTYKEVADEIISDFATIKQNSEKPLNDNEYNEKNIRRRVYDALNVFMALDIIARDKKEIRWKGLPITCKKDVEEVKVLSLSYAFGFSCSCSLSLIVGYSYLQMDRNKIMNSVQKKAAFLKELREKVSSLESLMSRNKEMVVKTEGPAEGFTLPFILLETNPHAVVEIEISEDMQLVHLDFNNTPFSVHDDAYILKLMQEHKQQQQQQQQNRVSSPSSTHQHSSAHSSSSSCIASGTSGPVCWNSGSIDTR</sequence>
<name>A0A8X7NTS7_BRACI</name>
<protein>
    <recommendedName>
        <fullName evidence="18">Transcription factor-like protein DPA</fullName>
    </recommendedName>
</protein>
<evidence type="ECO:0000256" key="11">
    <source>
        <dbReference type="PIRNR" id="PIRNR009404"/>
    </source>
</evidence>
<dbReference type="Gene3D" id="1.10.10.10">
    <property type="entry name" value="Winged helix-like DNA-binding domain superfamily/Winged helix DNA-binding domain"/>
    <property type="match status" value="1"/>
</dbReference>
<dbReference type="OrthoDB" id="552115at2759"/>
<organism evidence="16 17">
    <name type="scientific">Brassica carinata</name>
    <name type="common">Ethiopian mustard</name>
    <name type="synonym">Abyssinian cabbage</name>
    <dbReference type="NCBI Taxonomy" id="52824"/>
    <lineage>
        <taxon>Eukaryota</taxon>
        <taxon>Viridiplantae</taxon>
        <taxon>Streptophyta</taxon>
        <taxon>Embryophyta</taxon>
        <taxon>Tracheophyta</taxon>
        <taxon>Spermatophyta</taxon>
        <taxon>Magnoliopsida</taxon>
        <taxon>eudicotyledons</taxon>
        <taxon>Gunneridae</taxon>
        <taxon>Pentapetalae</taxon>
        <taxon>rosids</taxon>
        <taxon>malvids</taxon>
        <taxon>Brassicales</taxon>
        <taxon>Brassicaceae</taxon>
        <taxon>Brassiceae</taxon>
        <taxon>Brassica</taxon>
    </lineage>
</organism>
<keyword evidence="9 11" id="KW-0539">Nucleus</keyword>
<dbReference type="GO" id="GO:0051726">
    <property type="term" value="P:regulation of cell cycle"/>
    <property type="evidence" value="ECO:0007669"/>
    <property type="project" value="InterPro"/>
</dbReference>
<evidence type="ECO:0000256" key="8">
    <source>
        <dbReference type="ARBA" id="ARBA00023163"/>
    </source>
</evidence>
<dbReference type="GO" id="GO:0005737">
    <property type="term" value="C:cytoplasm"/>
    <property type="evidence" value="ECO:0007669"/>
    <property type="project" value="UniProtKB-SubCell"/>
</dbReference>
<comment type="similarity">
    <text evidence="3 11 12">Belongs to the E2F/DP family.</text>
</comment>
<evidence type="ECO:0000259" key="14">
    <source>
        <dbReference type="SMART" id="SM01138"/>
    </source>
</evidence>
<reference evidence="16 17" key="1">
    <citation type="submission" date="2020-02" db="EMBL/GenBank/DDBJ databases">
        <authorList>
            <person name="Ma Q."/>
            <person name="Huang Y."/>
            <person name="Song X."/>
            <person name="Pei D."/>
        </authorList>
    </citation>
    <scope>NUCLEOTIDE SEQUENCE [LARGE SCALE GENOMIC DNA]</scope>
    <source>
        <strain evidence="16">Sxm20200214</strain>
        <tissue evidence="16">Leaf</tissue>
    </source>
</reference>
<keyword evidence="5 11" id="KW-0805">Transcription regulation</keyword>
<evidence type="ECO:0000259" key="15">
    <source>
        <dbReference type="SMART" id="SM01372"/>
    </source>
</evidence>
<dbReference type="GO" id="GO:0000977">
    <property type="term" value="F:RNA polymerase II transcription regulatory region sequence-specific DNA binding"/>
    <property type="evidence" value="ECO:0007669"/>
    <property type="project" value="TreeGrafter"/>
</dbReference>
<dbReference type="PANTHER" id="PTHR12548">
    <property type="entry name" value="TRANSCRIPTION FACTOR DP"/>
    <property type="match status" value="1"/>
</dbReference>
<dbReference type="Proteomes" id="UP000886595">
    <property type="component" value="Unassembled WGS sequence"/>
</dbReference>
<dbReference type="FunFam" id="1.10.10.10:FF:000187">
    <property type="entry name" value="Transcription factor-like protein DPB"/>
    <property type="match status" value="1"/>
</dbReference>
<accession>A0A8X7NTS7</accession>
<gene>
    <name evidence="16" type="ORF">Bca52824_091880</name>
</gene>
<dbReference type="FunFam" id="1.20.140.80:FF:000004">
    <property type="entry name" value="Transcription factor-like protein DPA"/>
    <property type="match status" value="1"/>
</dbReference>
<keyword evidence="17" id="KW-1185">Reference proteome</keyword>
<dbReference type="AlphaFoldDB" id="A0A8X7NTS7"/>
<evidence type="ECO:0000256" key="1">
    <source>
        <dbReference type="ARBA" id="ARBA00004123"/>
    </source>
</evidence>
<keyword evidence="4" id="KW-0963">Cytoplasm</keyword>
<dbReference type="EMBL" id="JAAMPC010001605">
    <property type="protein sequence ID" value="KAG2238880.1"/>
    <property type="molecule type" value="Genomic_DNA"/>
</dbReference>
<feature type="domain" description="Transcription factor DP C-terminal" evidence="14">
    <location>
        <begin position="169"/>
        <end position="320"/>
    </location>
</feature>
<comment type="function">
    <text evidence="11">Involved in the regulation of the G1/S transition. Increases the DNA binding activity of E2F proteins after heterodimerization.</text>
</comment>
<dbReference type="SUPFAM" id="SSF46785">
    <property type="entry name" value="Winged helix' DNA-binding domain"/>
    <property type="match status" value="1"/>
</dbReference>
<dbReference type="SMART" id="SM01372">
    <property type="entry name" value="E2F_TDP"/>
    <property type="match status" value="1"/>
</dbReference>
<evidence type="ECO:0000256" key="2">
    <source>
        <dbReference type="ARBA" id="ARBA00004496"/>
    </source>
</evidence>
<dbReference type="InterPro" id="IPR037241">
    <property type="entry name" value="E2F-DP_heterodim"/>
</dbReference>
<dbReference type="SMART" id="SM01138">
    <property type="entry name" value="DP"/>
    <property type="match status" value="1"/>
</dbReference>
<dbReference type="InterPro" id="IPR014889">
    <property type="entry name" value="Transc_factor_DP_C"/>
</dbReference>
<feature type="compositionally biased region" description="Low complexity" evidence="13">
    <location>
        <begin position="273"/>
        <end position="305"/>
    </location>
</feature>
<keyword evidence="6" id="KW-0175">Coiled coil</keyword>
<evidence type="ECO:0000256" key="9">
    <source>
        <dbReference type="ARBA" id="ARBA00023242"/>
    </source>
</evidence>
<feature type="region of interest" description="Disordered" evidence="13">
    <location>
        <begin position="1"/>
        <end position="27"/>
    </location>
</feature>